<evidence type="ECO:0000313" key="3">
    <source>
        <dbReference type="EMBL" id="MFF3343171.1"/>
    </source>
</evidence>
<dbReference type="InterPro" id="IPR002539">
    <property type="entry name" value="MaoC-like_dom"/>
</dbReference>
<dbReference type="PANTHER" id="PTHR43664:SF1">
    <property type="entry name" value="BETA-METHYLMALYL-COA DEHYDRATASE"/>
    <property type="match status" value="1"/>
</dbReference>
<evidence type="ECO:0000313" key="4">
    <source>
        <dbReference type="Proteomes" id="UP001601976"/>
    </source>
</evidence>
<dbReference type="Pfam" id="PF01575">
    <property type="entry name" value="MaoC_dehydratas"/>
    <property type="match status" value="1"/>
</dbReference>
<feature type="domain" description="MaoC-like" evidence="2">
    <location>
        <begin position="31"/>
        <end position="132"/>
    </location>
</feature>
<keyword evidence="4" id="KW-1185">Reference proteome</keyword>
<name>A0ABW6RNS6_9ACTN</name>
<gene>
    <name evidence="3" type="ORF">ACFYWW_31460</name>
</gene>
<reference evidence="3 4" key="1">
    <citation type="submission" date="2024-10" db="EMBL/GenBank/DDBJ databases">
        <title>The Natural Products Discovery Center: Release of the First 8490 Sequenced Strains for Exploring Actinobacteria Biosynthetic Diversity.</title>
        <authorList>
            <person name="Kalkreuter E."/>
            <person name="Kautsar S.A."/>
            <person name="Yang D."/>
            <person name="Bader C.D."/>
            <person name="Teijaro C.N."/>
            <person name="Fluegel L."/>
            <person name="Davis C.M."/>
            <person name="Simpson J.R."/>
            <person name="Lauterbach L."/>
            <person name="Steele A.D."/>
            <person name="Gui C."/>
            <person name="Meng S."/>
            <person name="Li G."/>
            <person name="Viehrig K."/>
            <person name="Ye F."/>
            <person name="Su P."/>
            <person name="Kiefer A.F."/>
            <person name="Nichols A."/>
            <person name="Cepeda A.J."/>
            <person name="Yan W."/>
            <person name="Fan B."/>
            <person name="Jiang Y."/>
            <person name="Adhikari A."/>
            <person name="Zheng C.-J."/>
            <person name="Schuster L."/>
            <person name="Cowan T.M."/>
            <person name="Smanski M.J."/>
            <person name="Chevrette M.G."/>
            <person name="De Carvalho L.P.S."/>
            <person name="Shen B."/>
        </authorList>
    </citation>
    <scope>NUCLEOTIDE SEQUENCE [LARGE SCALE GENOMIC DNA]</scope>
    <source>
        <strain evidence="3 4">NPDC003029</strain>
    </source>
</reference>
<proteinExistence type="inferred from homology"/>
<dbReference type="PANTHER" id="PTHR43664">
    <property type="entry name" value="MONOAMINE OXIDASE-RELATED"/>
    <property type="match status" value="1"/>
</dbReference>
<comment type="caution">
    <text evidence="3">The sequence shown here is derived from an EMBL/GenBank/DDBJ whole genome shotgun (WGS) entry which is preliminary data.</text>
</comment>
<evidence type="ECO:0000259" key="2">
    <source>
        <dbReference type="Pfam" id="PF01575"/>
    </source>
</evidence>
<evidence type="ECO:0000256" key="1">
    <source>
        <dbReference type="ARBA" id="ARBA00005254"/>
    </source>
</evidence>
<dbReference type="EMBL" id="JBIAPK010000013">
    <property type="protein sequence ID" value="MFF3343171.1"/>
    <property type="molecule type" value="Genomic_DNA"/>
</dbReference>
<dbReference type="InterPro" id="IPR052342">
    <property type="entry name" value="MCH/BMMD"/>
</dbReference>
<dbReference type="RefSeq" id="WP_387898631.1">
    <property type="nucleotide sequence ID" value="NZ_JBIAPK010000013.1"/>
</dbReference>
<accession>A0ABW6RNS6</accession>
<protein>
    <submittedName>
        <fullName evidence="3">MaoC family dehydratase</fullName>
    </submittedName>
</protein>
<dbReference type="Proteomes" id="UP001601976">
    <property type="component" value="Unassembled WGS sequence"/>
</dbReference>
<dbReference type="SUPFAM" id="SSF54637">
    <property type="entry name" value="Thioesterase/thiol ester dehydrase-isomerase"/>
    <property type="match status" value="1"/>
</dbReference>
<organism evidence="3 4">
    <name type="scientific">Streptomyces flavidovirens</name>
    <dbReference type="NCBI Taxonomy" id="67298"/>
    <lineage>
        <taxon>Bacteria</taxon>
        <taxon>Bacillati</taxon>
        <taxon>Actinomycetota</taxon>
        <taxon>Actinomycetes</taxon>
        <taxon>Kitasatosporales</taxon>
        <taxon>Streptomycetaceae</taxon>
        <taxon>Streptomyces</taxon>
    </lineage>
</organism>
<dbReference type="CDD" id="cd03451">
    <property type="entry name" value="FkbR2"/>
    <property type="match status" value="1"/>
</dbReference>
<comment type="similarity">
    <text evidence="1">Belongs to the enoyl-CoA hydratase/isomerase family.</text>
</comment>
<dbReference type="InterPro" id="IPR029069">
    <property type="entry name" value="HotDog_dom_sf"/>
</dbReference>
<dbReference type="Gene3D" id="3.10.129.10">
    <property type="entry name" value="Hotdog Thioesterase"/>
    <property type="match status" value="1"/>
</dbReference>
<sequence>MNDTLPRGYRCIAQGRIRENVGLGYDELTVGLVIEHRPGRTLTELDNLMGTALSGNPAPIHTDAHYSSQTQWGRILVCGGVTLNLVAGMTVRSTSGMTVANLALDEVRFEAPVFVGDTLYAQMEVASRRPSESRPGTGIVTCRTSGHNQVGTRVLTFTRTFFVPTDPDAVRDATNY</sequence>